<reference evidence="3" key="1">
    <citation type="submission" date="2015-07" db="EMBL/GenBank/DDBJ databases">
        <authorList>
            <person name="Ju K.-S."/>
            <person name="Doroghazi J.R."/>
            <person name="Metcalf W.W."/>
        </authorList>
    </citation>
    <scope>NUCLEOTIDE SEQUENCE [LARGE SCALE GENOMIC DNA]</scope>
    <source>
        <strain evidence="3">NRRL ISP-5002</strain>
    </source>
</reference>
<gene>
    <name evidence="2" type="ORF">ADL29_07895</name>
</gene>
<dbReference type="InterPro" id="IPR052164">
    <property type="entry name" value="Anthracycline_SecMetBiosynth"/>
</dbReference>
<dbReference type="InterPro" id="IPR037523">
    <property type="entry name" value="VOC_core"/>
</dbReference>
<dbReference type="EMBL" id="LGKG01000046">
    <property type="protein sequence ID" value="KPC65273.1"/>
    <property type="molecule type" value="Genomic_DNA"/>
</dbReference>
<feature type="domain" description="VOC" evidence="1">
    <location>
        <begin position="3"/>
        <end position="111"/>
    </location>
</feature>
<accession>A0A0N0XZW0</accession>
<dbReference type="PANTHER" id="PTHR33993:SF1">
    <property type="entry name" value="GLYOXALASE FAMILY PROTEIN"/>
    <property type="match status" value="1"/>
</dbReference>
<protein>
    <submittedName>
        <fullName evidence="2">Bleomycin resistance protein</fullName>
    </submittedName>
</protein>
<dbReference type="Proteomes" id="UP000037982">
    <property type="component" value="Unassembled WGS sequence"/>
</dbReference>
<keyword evidence="3" id="KW-1185">Reference proteome</keyword>
<dbReference type="PROSITE" id="PS51819">
    <property type="entry name" value="VOC"/>
    <property type="match status" value="1"/>
</dbReference>
<dbReference type="AlphaFoldDB" id="A0A0N0XZW0"/>
<name>A0A0N0XZW0_9ACTN</name>
<comment type="caution">
    <text evidence="2">The sequence shown here is derived from an EMBL/GenBank/DDBJ whole genome shotgun (WGS) entry which is preliminary data.</text>
</comment>
<dbReference type="PANTHER" id="PTHR33993">
    <property type="entry name" value="GLYOXALASE-RELATED"/>
    <property type="match status" value="1"/>
</dbReference>
<proteinExistence type="predicted"/>
<dbReference type="PATRIC" id="fig|66876.3.peg.1729"/>
<sequence>MNSLTMVEFPTSSAAQSARFLQAVFGWGATSYGPEYTDVDCGSGVSLGFQQDRSEAPAAPLAVIEVEDLDATRRAVIEAGGTVTVDAFDFPGGRRFHFREPGGNELAAWVPVSQG</sequence>
<dbReference type="InterPro" id="IPR029068">
    <property type="entry name" value="Glyas_Bleomycin-R_OHBP_Dase"/>
</dbReference>
<dbReference type="Gene3D" id="3.10.180.10">
    <property type="entry name" value="2,3-Dihydroxybiphenyl 1,2-Dioxygenase, domain 1"/>
    <property type="match status" value="1"/>
</dbReference>
<evidence type="ECO:0000313" key="2">
    <source>
        <dbReference type="EMBL" id="KPC65273.1"/>
    </source>
</evidence>
<dbReference type="RefSeq" id="WP_053922994.1">
    <property type="nucleotide sequence ID" value="NZ_LGKG01000046.1"/>
</dbReference>
<dbReference type="SUPFAM" id="SSF54593">
    <property type="entry name" value="Glyoxalase/Bleomycin resistance protein/Dihydroxybiphenyl dioxygenase"/>
    <property type="match status" value="1"/>
</dbReference>
<dbReference type="Pfam" id="PF00903">
    <property type="entry name" value="Glyoxalase"/>
    <property type="match status" value="1"/>
</dbReference>
<dbReference type="InterPro" id="IPR004360">
    <property type="entry name" value="Glyas_Fos-R_dOase_dom"/>
</dbReference>
<evidence type="ECO:0000259" key="1">
    <source>
        <dbReference type="PROSITE" id="PS51819"/>
    </source>
</evidence>
<organism evidence="2 3">
    <name type="scientific">Streptomyces chattanoogensis</name>
    <dbReference type="NCBI Taxonomy" id="66876"/>
    <lineage>
        <taxon>Bacteria</taxon>
        <taxon>Bacillati</taxon>
        <taxon>Actinomycetota</taxon>
        <taxon>Actinomycetes</taxon>
        <taxon>Kitasatosporales</taxon>
        <taxon>Streptomycetaceae</taxon>
        <taxon>Streptomyces</taxon>
    </lineage>
</organism>
<evidence type="ECO:0000313" key="3">
    <source>
        <dbReference type="Proteomes" id="UP000037982"/>
    </source>
</evidence>